<dbReference type="Gene3D" id="3.40.50.300">
    <property type="entry name" value="P-loop containing nucleotide triphosphate hydrolases"/>
    <property type="match status" value="1"/>
</dbReference>
<sequence length="317" mass="35091">VIVMTIASMQGIVKRYGSKVVLDYIDLEIQKGEIIGLLGPNGAGKTTLIKSLTGMVPIDQGTIVLFDEEKQPFKNKNKEKLGLVTQEITVFPELTAKENLNFFAGVYGIKGELRKKRVEEALEFVGLTEHAKELPTKFSGGMQRRLNIACALTHHPQFLIMDEPTVGIDPQSRNHILEAVRELKRRGTTILYTTHYMEEVEAIASRVVIMDQGQIITEGTVQELIKNIQHEEKIKIEVINAEQVPLEQIKGLAGVKQVTTIGNEIHVISTAGAGHFDRILSIVKEHVGIIGIQADKPNLEDVFLTLTGKKLRDGGES</sequence>
<keyword evidence="1" id="KW-0547">Nucleotide-binding</keyword>
<name>K4MK21_ALKAL</name>
<dbReference type="InterPro" id="IPR017871">
    <property type="entry name" value="ABC_transporter-like_CS"/>
</dbReference>
<dbReference type="PANTHER" id="PTHR43582">
    <property type="entry name" value="LINEARMYCIN RESISTANCE ATP-BINDING PROTEIN LNRL"/>
    <property type="match status" value="1"/>
</dbReference>
<dbReference type="EMBL" id="JX399195">
    <property type="protein sequence ID" value="AFV25618.1"/>
    <property type="molecule type" value="Genomic_DNA"/>
</dbReference>
<dbReference type="InterPro" id="IPR027417">
    <property type="entry name" value="P-loop_NTPase"/>
</dbReference>
<reference evidence="4" key="1">
    <citation type="submission" date="2012-07" db="EMBL/GenBank/DDBJ databases">
        <title>A Draft Genome for Bacillus alcalophilus strain ATCC 27647.</title>
        <authorList>
            <person name="Attie O."/>
            <person name="Jayaprakash A."/>
            <person name="Sachidanandam R."/>
            <person name="Shah H."/>
            <person name="Paulsen I."/>
            <person name="Morino M."/>
            <person name="Ito M."/>
            <person name="Krulwich T."/>
        </authorList>
    </citation>
    <scope>NUCLEOTIDE SEQUENCE</scope>
    <source>
        <strain evidence="4">ATCC 27647</strain>
    </source>
</reference>
<keyword evidence="2" id="KW-0067">ATP-binding</keyword>
<accession>K4MK21</accession>
<dbReference type="PROSITE" id="PS00211">
    <property type="entry name" value="ABC_TRANSPORTER_1"/>
    <property type="match status" value="1"/>
</dbReference>
<feature type="domain" description="ABC transporter" evidence="3">
    <location>
        <begin position="7"/>
        <end position="237"/>
    </location>
</feature>
<organism evidence="4">
    <name type="scientific">Alkalihalobacillus alcalophilus ATCC 27647 = CGMCC 1.3604</name>
    <dbReference type="NCBI Taxonomy" id="1218173"/>
    <lineage>
        <taxon>Bacteria</taxon>
        <taxon>Bacillati</taxon>
        <taxon>Bacillota</taxon>
        <taxon>Bacilli</taxon>
        <taxon>Bacillales</taxon>
        <taxon>Bacillaceae</taxon>
        <taxon>Alkalihalobacillus</taxon>
    </lineage>
</organism>
<feature type="non-terminal residue" evidence="4">
    <location>
        <position position="1"/>
    </location>
</feature>
<evidence type="ECO:0000256" key="1">
    <source>
        <dbReference type="ARBA" id="ARBA00022741"/>
    </source>
</evidence>
<dbReference type="PANTHER" id="PTHR43582:SF2">
    <property type="entry name" value="LINEARMYCIN RESISTANCE ATP-BINDING PROTEIN LNRL"/>
    <property type="match status" value="1"/>
</dbReference>
<proteinExistence type="predicted"/>
<dbReference type="GO" id="GO:0016887">
    <property type="term" value="F:ATP hydrolysis activity"/>
    <property type="evidence" value="ECO:0007669"/>
    <property type="project" value="InterPro"/>
</dbReference>
<evidence type="ECO:0000313" key="4">
    <source>
        <dbReference type="EMBL" id="AFV25618.1"/>
    </source>
</evidence>
<protein>
    <submittedName>
        <fullName evidence="4">Multidrug transporter</fullName>
    </submittedName>
</protein>
<gene>
    <name evidence="4" type="ORF">BalcAV0115</name>
</gene>
<dbReference type="InterPro" id="IPR003593">
    <property type="entry name" value="AAA+_ATPase"/>
</dbReference>
<dbReference type="InterPro" id="IPR003439">
    <property type="entry name" value="ABC_transporter-like_ATP-bd"/>
</dbReference>
<dbReference type="AlphaFoldDB" id="K4MK21"/>
<evidence type="ECO:0000256" key="2">
    <source>
        <dbReference type="ARBA" id="ARBA00022840"/>
    </source>
</evidence>
<dbReference type="SUPFAM" id="SSF52540">
    <property type="entry name" value="P-loop containing nucleoside triphosphate hydrolases"/>
    <property type="match status" value="1"/>
</dbReference>
<dbReference type="GO" id="GO:0005524">
    <property type="term" value="F:ATP binding"/>
    <property type="evidence" value="ECO:0007669"/>
    <property type="project" value="UniProtKB-KW"/>
</dbReference>
<dbReference type="Pfam" id="PF00005">
    <property type="entry name" value="ABC_tran"/>
    <property type="match status" value="1"/>
</dbReference>
<dbReference type="SMART" id="SM00382">
    <property type="entry name" value="AAA"/>
    <property type="match status" value="1"/>
</dbReference>
<dbReference type="PROSITE" id="PS50893">
    <property type="entry name" value="ABC_TRANSPORTER_2"/>
    <property type="match status" value="1"/>
</dbReference>
<evidence type="ECO:0000259" key="3">
    <source>
        <dbReference type="PROSITE" id="PS50893"/>
    </source>
</evidence>